<name>A0AAV2CUF0_9ROSI</name>
<evidence type="ECO:0000256" key="1">
    <source>
        <dbReference type="SAM" id="MobiDB-lite"/>
    </source>
</evidence>
<protein>
    <submittedName>
        <fullName evidence="2">Uncharacterized protein</fullName>
    </submittedName>
</protein>
<feature type="region of interest" description="Disordered" evidence="1">
    <location>
        <begin position="22"/>
        <end position="44"/>
    </location>
</feature>
<organism evidence="2 3">
    <name type="scientific">Linum trigynum</name>
    <dbReference type="NCBI Taxonomy" id="586398"/>
    <lineage>
        <taxon>Eukaryota</taxon>
        <taxon>Viridiplantae</taxon>
        <taxon>Streptophyta</taxon>
        <taxon>Embryophyta</taxon>
        <taxon>Tracheophyta</taxon>
        <taxon>Spermatophyta</taxon>
        <taxon>Magnoliopsida</taxon>
        <taxon>eudicotyledons</taxon>
        <taxon>Gunneridae</taxon>
        <taxon>Pentapetalae</taxon>
        <taxon>rosids</taxon>
        <taxon>fabids</taxon>
        <taxon>Malpighiales</taxon>
        <taxon>Linaceae</taxon>
        <taxon>Linum</taxon>
    </lineage>
</organism>
<proteinExistence type="predicted"/>
<dbReference type="AlphaFoldDB" id="A0AAV2CUF0"/>
<evidence type="ECO:0000313" key="3">
    <source>
        <dbReference type="Proteomes" id="UP001497516"/>
    </source>
</evidence>
<dbReference type="Proteomes" id="UP001497516">
    <property type="component" value="Chromosome 10"/>
</dbReference>
<keyword evidence="3" id="KW-1185">Reference proteome</keyword>
<reference evidence="2 3" key="1">
    <citation type="submission" date="2024-04" db="EMBL/GenBank/DDBJ databases">
        <authorList>
            <person name="Fracassetti M."/>
        </authorList>
    </citation>
    <scope>NUCLEOTIDE SEQUENCE [LARGE SCALE GENOMIC DNA]</scope>
</reference>
<sequence>MYETEPFQENEDVQHTEVLVHELSSSDSRDDVPPTMDSDDSTDGEDTLWIKRVICLRHDGLNLVLERRMRKDRRSEECRLERWAEVRIADSGG</sequence>
<accession>A0AAV2CUF0</accession>
<dbReference type="EMBL" id="OZ034814">
    <property type="protein sequence ID" value="CAL1359522.1"/>
    <property type="molecule type" value="Genomic_DNA"/>
</dbReference>
<gene>
    <name evidence="2" type="ORF">LTRI10_LOCUS7000</name>
</gene>
<evidence type="ECO:0000313" key="2">
    <source>
        <dbReference type="EMBL" id="CAL1359522.1"/>
    </source>
</evidence>